<proteinExistence type="predicted"/>
<dbReference type="Gene3D" id="3.30.70.2450">
    <property type="match status" value="1"/>
</dbReference>
<dbReference type="Gene3D" id="3.50.50.60">
    <property type="entry name" value="FAD/NAD(P)-binding domain"/>
    <property type="match status" value="1"/>
</dbReference>
<gene>
    <name evidence="3" type="ORF">P7228_09980</name>
</gene>
<accession>A0ABY8FTB2</accession>
<dbReference type="SUPFAM" id="SSF51905">
    <property type="entry name" value="FAD/NAD(P)-binding domain"/>
    <property type="match status" value="1"/>
</dbReference>
<protein>
    <submittedName>
        <fullName evidence="3">NAD(P)/FAD-dependent oxidoreductase</fullName>
    </submittedName>
</protein>
<dbReference type="InterPro" id="IPR036188">
    <property type="entry name" value="FAD/NAD-bd_sf"/>
</dbReference>
<dbReference type="Pfam" id="PF01494">
    <property type="entry name" value="FAD_binding_3"/>
    <property type="match status" value="1"/>
</dbReference>
<dbReference type="PRINTS" id="PR00420">
    <property type="entry name" value="RNGMNOXGNASE"/>
</dbReference>
<dbReference type="EMBL" id="CP121106">
    <property type="protein sequence ID" value="WFL76326.1"/>
    <property type="molecule type" value="Genomic_DNA"/>
</dbReference>
<dbReference type="InterPro" id="IPR002938">
    <property type="entry name" value="FAD-bd"/>
</dbReference>
<keyword evidence="1" id="KW-0560">Oxidoreductase</keyword>
<dbReference type="Proteomes" id="UP001215827">
    <property type="component" value="Chromosome"/>
</dbReference>
<dbReference type="PANTHER" id="PTHR43476:SF5">
    <property type="entry name" value="FAD-DEPENDENT MONOOXYGENASE"/>
    <property type="match status" value="1"/>
</dbReference>
<evidence type="ECO:0000313" key="4">
    <source>
        <dbReference type="Proteomes" id="UP001215827"/>
    </source>
</evidence>
<evidence type="ECO:0000313" key="3">
    <source>
        <dbReference type="EMBL" id="WFL76326.1"/>
    </source>
</evidence>
<dbReference type="RefSeq" id="WP_278015092.1">
    <property type="nucleotide sequence ID" value="NZ_CP121106.1"/>
</dbReference>
<evidence type="ECO:0000256" key="1">
    <source>
        <dbReference type="ARBA" id="ARBA00023002"/>
    </source>
</evidence>
<organism evidence="3 4">
    <name type="scientific">Altererythrobacter arenosus</name>
    <dbReference type="NCBI Taxonomy" id="3032592"/>
    <lineage>
        <taxon>Bacteria</taxon>
        <taxon>Pseudomonadati</taxon>
        <taxon>Pseudomonadota</taxon>
        <taxon>Alphaproteobacteria</taxon>
        <taxon>Sphingomonadales</taxon>
        <taxon>Erythrobacteraceae</taxon>
        <taxon>Altererythrobacter</taxon>
    </lineage>
</organism>
<reference evidence="3 4" key="1">
    <citation type="submission" date="2023-03" db="EMBL/GenBank/DDBJ databases">
        <title>Altererythrobacter sp. CAU 1644 isolated from sand.</title>
        <authorList>
            <person name="Kim W."/>
        </authorList>
    </citation>
    <scope>NUCLEOTIDE SEQUENCE [LARGE SCALE GENOMIC DNA]</scope>
    <source>
        <strain evidence="3 4">CAU 1644</strain>
    </source>
</reference>
<keyword evidence="4" id="KW-1185">Reference proteome</keyword>
<sequence length="394" mass="43200">MSETPVIIVGAGPVGLSAALRLAALGVPSVVLEAEETPPRDLRASTFHPPTLEMLDTLDLAQPLIARGLITPDWQIRLHETGERAVFDLGHIAGDTGYPFRLQCEQTVLCELAEEKAAGHAAIELIRGVEVSSVSADEDGATAVAADGRQFRGRYLIGADGGRSQVRKSCGFEFEGFTYPETTILATTPFAFHEHLEALSNVSYCWSDHGTFSLLRLPDIWRCSLYSDAGETVEEALDPAAIETKLQRIVPRDEPYDVTEIRPYRIHNRIVETYCKGRVILAGDAAHLNSPSGGMGMNGGVHDAFALADALAEVLGGGDERLLDRYSRRRKTIAQEQILKQAHRNRTRMQERDPAARRAELAKLQAICADPAQCREYLLKSSMIEGLRQAETIQ</sequence>
<feature type="domain" description="FAD-binding" evidence="2">
    <location>
        <begin position="3"/>
        <end position="336"/>
    </location>
</feature>
<evidence type="ECO:0000259" key="2">
    <source>
        <dbReference type="Pfam" id="PF01494"/>
    </source>
</evidence>
<dbReference type="PANTHER" id="PTHR43476">
    <property type="entry name" value="3-(3-HYDROXY-PHENYL)PROPIONATE/3-HYDROXYCINNAMIC ACID HYDROXYLASE"/>
    <property type="match status" value="1"/>
</dbReference>
<name>A0ABY8FTB2_9SPHN</name>
<dbReference type="InterPro" id="IPR050631">
    <property type="entry name" value="PheA/TfdB_FAD_monoxygenase"/>
</dbReference>